<evidence type="ECO:0000313" key="3">
    <source>
        <dbReference type="Proteomes" id="UP000018888"/>
    </source>
</evidence>
<keyword evidence="1" id="KW-0812">Transmembrane</keyword>
<evidence type="ECO:0000313" key="2">
    <source>
        <dbReference type="EMBL" id="POG70363.1"/>
    </source>
</evidence>
<sequence length="56" mass="6800">SLFLNVFWLLLGKHPGFFKMMFHHQFPSDIIIILIYIKFVSERLRYFLVVNISRVD</sequence>
<feature type="transmembrane region" description="Helical" evidence="1">
    <location>
        <begin position="20"/>
        <end position="37"/>
    </location>
</feature>
<dbReference type="EMBL" id="AUPC02000122">
    <property type="protein sequence ID" value="POG70363.1"/>
    <property type="molecule type" value="Genomic_DNA"/>
</dbReference>
<dbReference type="AlphaFoldDB" id="A0A2P4PY99"/>
<accession>A0A2P4PY99</accession>
<dbReference type="Proteomes" id="UP000018888">
    <property type="component" value="Unassembled WGS sequence"/>
</dbReference>
<reference evidence="2 3" key="2">
    <citation type="journal article" date="2018" name="New Phytol.">
        <title>High intraspecific genome diversity in the model arbuscular mycorrhizal symbiont Rhizophagus irregularis.</title>
        <authorList>
            <person name="Chen E.C.H."/>
            <person name="Morin E."/>
            <person name="Beaudet D."/>
            <person name="Noel J."/>
            <person name="Yildirir G."/>
            <person name="Ndikumana S."/>
            <person name="Charron P."/>
            <person name="St-Onge C."/>
            <person name="Giorgi J."/>
            <person name="Kruger M."/>
            <person name="Marton T."/>
            <person name="Ropars J."/>
            <person name="Grigoriev I.V."/>
            <person name="Hainaut M."/>
            <person name="Henrissat B."/>
            <person name="Roux C."/>
            <person name="Martin F."/>
            <person name="Corradi N."/>
        </authorList>
    </citation>
    <scope>NUCLEOTIDE SEQUENCE [LARGE SCALE GENOMIC DNA]</scope>
    <source>
        <strain evidence="2 3">DAOM 197198</strain>
    </source>
</reference>
<keyword evidence="1" id="KW-0472">Membrane</keyword>
<proteinExistence type="predicted"/>
<protein>
    <submittedName>
        <fullName evidence="2">Uncharacterized protein</fullName>
    </submittedName>
</protein>
<reference evidence="2 3" key="1">
    <citation type="journal article" date="2013" name="Proc. Natl. Acad. Sci. U.S.A.">
        <title>Genome of an arbuscular mycorrhizal fungus provides insight into the oldest plant symbiosis.</title>
        <authorList>
            <person name="Tisserant E."/>
            <person name="Malbreil M."/>
            <person name="Kuo A."/>
            <person name="Kohler A."/>
            <person name="Symeonidi A."/>
            <person name="Balestrini R."/>
            <person name="Charron P."/>
            <person name="Duensing N."/>
            <person name="Frei Dit Frey N."/>
            <person name="Gianinazzi-Pearson V."/>
            <person name="Gilbert L.B."/>
            <person name="Handa Y."/>
            <person name="Herr J.R."/>
            <person name="Hijri M."/>
            <person name="Koul R."/>
            <person name="Kawaguchi M."/>
            <person name="Krajinski F."/>
            <person name="Lammers P.J."/>
            <person name="Masclaux F.G."/>
            <person name="Murat C."/>
            <person name="Morin E."/>
            <person name="Ndikumana S."/>
            <person name="Pagni M."/>
            <person name="Petitpierre D."/>
            <person name="Requena N."/>
            <person name="Rosikiewicz P."/>
            <person name="Riley R."/>
            <person name="Saito K."/>
            <person name="San Clemente H."/>
            <person name="Shapiro H."/>
            <person name="van Tuinen D."/>
            <person name="Becard G."/>
            <person name="Bonfante P."/>
            <person name="Paszkowski U."/>
            <person name="Shachar-Hill Y.Y."/>
            <person name="Tuskan G.A."/>
            <person name="Young P.W."/>
            <person name="Sanders I.R."/>
            <person name="Henrissat B."/>
            <person name="Rensing S.A."/>
            <person name="Grigoriev I.V."/>
            <person name="Corradi N."/>
            <person name="Roux C."/>
            <person name="Martin F."/>
        </authorList>
    </citation>
    <scope>NUCLEOTIDE SEQUENCE [LARGE SCALE GENOMIC DNA]</scope>
    <source>
        <strain evidence="2 3">DAOM 197198</strain>
    </source>
</reference>
<name>A0A2P4PY99_RHIID</name>
<comment type="caution">
    <text evidence="2">The sequence shown here is derived from an EMBL/GenBank/DDBJ whole genome shotgun (WGS) entry which is preliminary data.</text>
</comment>
<feature type="non-terminal residue" evidence="2">
    <location>
        <position position="1"/>
    </location>
</feature>
<keyword evidence="3" id="KW-1185">Reference proteome</keyword>
<keyword evidence="1" id="KW-1133">Transmembrane helix</keyword>
<gene>
    <name evidence="2" type="ORF">GLOIN_2v1617263</name>
</gene>
<evidence type="ECO:0000256" key="1">
    <source>
        <dbReference type="SAM" id="Phobius"/>
    </source>
</evidence>
<organism evidence="2 3">
    <name type="scientific">Rhizophagus irregularis (strain DAOM 181602 / DAOM 197198 / MUCL 43194)</name>
    <name type="common">Arbuscular mycorrhizal fungus</name>
    <name type="synonym">Glomus intraradices</name>
    <dbReference type="NCBI Taxonomy" id="747089"/>
    <lineage>
        <taxon>Eukaryota</taxon>
        <taxon>Fungi</taxon>
        <taxon>Fungi incertae sedis</taxon>
        <taxon>Mucoromycota</taxon>
        <taxon>Glomeromycotina</taxon>
        <taxon>Glomeromycetes</taxon>
        <taxon>Glomerales</taxon>
        <taxon>Glomeraceae</taxon>
        <taxon>Rhizophagus</taxon>
    </lineage>
</organism>